<feature type="transmembrane region" description="Helical" evidence="1">
    <location>
        <begin position="12"/>
        <end position="29"/>
    </location>
</feature>
<evidence type="ECO:0000256" key="1">
    <source>
        <dbReference type="SAM" id="Phobius"/>
    </source>
</evidence>
<keyword evidence="1" id="KW-1133">Transmembrane helix</keyword>
<evidence type="ECO:0000313" key="2">
    <source>
        <dbReference type="EMBL" id="CAA6811835.1"/>
    </source>
</evidence>
<dbReference type="Gene3D" id="3.30.450.40">
    <property type="match status" value="1"/>
</dbReference>
<name>A0A6S6T5I0_9BACT</name>
<gene>
    <name evidence="2" type="ORF">HELGO_WM5466</name>
</gene>
<dbReference type="AlphaFoldDB" id="A0A6S6T5I0"/>
<keyword evidence="1" id="KW-0812">Transmembrane</keyword>
<reference evidence="2" key="1">
    <citation type="submission" date="2020-01" db="EMBL/GenBank/DDBJ databases">
        <authorList>
            <person name="Meier V. D."/>
            <person name="Meier V D."/>
        </authorList>
    </citation>
    <scope>NUCLEOTIDE SEQUENCE</scope>
    <source>
        <strain evidence="2">HLG_WM_MAG_04</strain>
    </source>
</reference>
<dbReference type="SUPFAM" id="SSF55781">
    <property type="entry name" value="GAF domain-like"/>
    <property type="match status" value="1"/>
</dbReference>
<sequence length="448" mass="52603">MTLKKQSPLLQAFEVILFTLLIGSVGYYIDSSDPLLVHSTFSFMILWLAIVTLFYGLHMGLVMWISFAIMSFISYHNDDFFTSILLENLFFVFLFGLFFSNLHDEMDKYKIKNKYLQLRLKELTNAFFTLKISHDKLESIYIIQPASFRFVIAEILEGSKHNTPEESAKNTLKVLKKFFSANAAMIFHVKRDKLQNCFASVGEIDTDINNNDKLIEEVLLQKKAIYLSDLEEKSQTSYIYAVPFLDKRNTIVAILIVKEIPFLYYNQDTLLKINVVFNYIWTEYKKRDSLDKIRKQENHVKNLSHTQHERQDIVDFKLEVIRLTNILKDYNIDSRVYSVYTKSQYLDKEIEDFLYENELFEVLDQYVSIKCGKQYIHLVLFPFISSAGIHNKLKDVDKALDNIESQLRVNMLEEGLQAHLSQKNYEGLRKKHISVKSFNNLLKEYACE</sequence>
<keyword evidence="1" id="KW-0472">Membrane</keyword>
<feature type="transmembrane region" description="Helical" evidence="1">
    <location>
        <begin position="61"/>
        <end position="77"/>
    </location>
</feature>
<organism evidence="2">
    <name type="scientific">uncultured Sulfurovum sp</name>
    <dbReference type="NCBI Taxonomy" id="269237"/>
    <lineage>
        <taxon>Bacteria</taxon>
        <taxon>Pseudomonadati</taxon>
        <taxon>Campylobacterota</taxon>
        <taxon>Epsilonproteobacteria</taxon>
        <taxon>Campylobacterales</taxon>
        <taxon>Sulfurovaceae</taxon>
        <taxon>Sulfurovum</taxon>
        <taxon>environmental samples</taxon>
    </lineage>
</organism>
<dbReference type="InterPro" id="IPR029016">
    <property type="entry name" value="GAF-like_dom_sf"/>
</dbReference>
<feature type="transmembrane region" description="Helical" evidence="1">
    <location>
        <begin position="83"/>
        <end position="102"/>
    </location>
</feature>
<accession>A0A6S6T5I0</accession>
<proteinExistence type="predicted"/>
<protein>
    <submittedName>
        <fullName evidence="2">Extracellular Matrix protein PelD</fullName>
    </submittedName>
</protein>
<dbReference type="EMBL" id="CACVAX010000034">
    <property type="protein sequence ID" value="CAA6811835.1"/>
    <property type="molecule type" value="Genomic_DNA"/>
</dbReference>